<keyword evidence="1" id="KW-1133">Transmembrane helix</keyword>
<evidence type="ECO:0000313" key="2">
    <source>
        <dbReference type="EMBL" id="UEL47469.1"/>
    </source>
</evidence>
<feature type="transmembrane region" description="Helical" evidence="1">
    <location>
        <begin position="127"/>
        <end position="151"/>
    </location>
</feature>
<feature type="transmembrane region" description="Helical" evidence="1">
    <location>
        <begin position="6"/>
        <end position="28"/>
    </location>
</feature>
<evidence type="ECO:0000313" key="3">
    <source>
        <dbReference type="Proteomes" id="UP001198983"/>
    </source>
</evidence>
<protein>
    <submittedName>
        <fullName evidence="2">QueT transporter family protein</fullName>
    </submittedName>
</protein>
<proteinExistence type="predicted"/>
<gene>
    <name evidence="2" type="ORF">JW646_17885</name>
</gene>
<dbReference type="PIRSF" id="PIRSF031501">
    <property type="entry name" value="QueT"/>
    <property type="match status" value="1"/>
</dbReference>
<dbReference type="RefSeq" id="WP_074916449.1">
    <property type="nucleotide sequence ID" value="NZ_CP081135.1"/>
</dbReference>
<organism evidence="2 3">
    <name type="scientific">Terrisporobacter hibernicus</name>
    <dbReference type="NCBI Taxonomy" id="2813371"/>
    <lineage>
        <taxon>Bacteria</taxon>
        <taxon>Bacillati</taxon>
        <taxon>Bacillota</taxon>
        <taxon>Clostridia</taxon>
        <taxon>Peptostreptococcales</taxon>
        <taxon>Peptostreptococcaceae</taxon>
        <taxon>Terrisporobacter</taxon>
    </lineage>
</organism>
<keyword evidence="3" id="KW-1185">Reference proteome</keyword>
<dbReference type="KEGG" id="tem:JW646_17885"/>
<keyword evidence="1" id="KW-0812">Transmembrane</keyword>
<dbReference type="Pfam" id="PF06177">
    <property type="entry name" value="QueT"/>
    <property type="match status" value="1"/>
</dbReference>
<evidence type="ECO:0000256" key="1">
    <source>
        <dbReference type="SAM" id="Phobius"/>
    </source>
</evidence>
<dbReference type="Proteomes" id="UP001198983">
    <property type="component" value="Chromosome"/>
</dbReference>
<reference evidence="2 3" key="1">
    <citation type="journal article" date="2023" name="Int. J. Syst. Evol. Microbiol.">
        <title>Terrisporobacter hibernicus sp. nov., isolated from bovine faeces in Northern Ireland.</title>
        <authorList>
            <person name="Mitchell M."/>
            <person name="Nguyen S.V."/>
            <person name="Connor M."/>
            <person name="Fairley D.J."/>
            <person name="Donoghue O."/>
            <person name="Marshall H."/>
            <person name="Koolman L."/>
            <person name="McMullan G."/>
            <person name="Schaffer K.E."/>
            <person name="McGrath J.W."/>
            <person name="Fanning S."/>
        </authorList>
    </citation>
    <scope>NUCLEOTIDE SEQUENCE [LARGE SCALE GENOMIC DNA]</scope>
    <source>
        <strain evidence="2 3">MCA3</strain>
    </source>
</reference>
<dbReference type="PANTHER" id="PTHR40044:SF1">
    <property type="entry name" value="INTEGRAL MEMBRANE PROTEIN"/>
    <property type="match status" value="1"/>
</dbReference>
<dbReference type="AlphaFoldDB" id="A0AAX2ZDR9"/>
<keyword evidence="1" id="KW-0472">Membrane</keyword>
<name>A0AAX2ZDR9_9FIRM</name>
<dbReference type="PANTHER" id="PTHR40044">
    <property type="entry name" value="INTEGRAL MEMBRANE PROTEIN-RELATED"/>
    <property type="match status" value="1"/>
</dbReference>
<feature type="transmembrane region" description="Helical" evidence="1">
    <location>
        <begin position="70"/>
        <end position="89"/>
    </location>
</feature>
<sequence length="166" mass="18495">MTNKNKQIAIVGLIAALYAVITLALGFISYGQIQFRISEILMFLPLFGKEYIIALTLGCFLANVVGPFGVPDIIFGTLATLISSILVYYTPKLTRNNKYTLFIASLWPTIINALIIGWELYKFFGVPFVLGFLQVGFGEFVVITIVGLPVFKMVNNKYGNRIKNLK</sequence>
<feature type="transmembrane region" description="Helical" evidence="1">
    <location>
        <begin position="101"/>
        <end position="121"/>
    </location>
</feature>
<accession>A0AAX2ZDR9</accession>
<dbReference type="EMBL" id="CP081135">
    <property type="protein sequence ID" value="UEL47469.1"/>
    <property type="molecule type" value="Genomic_DNA"/>
</dbReference>
<dbReference type="InterPro" id="IPR010387">
    <property type="entry name" value="QueT"/>
</dbReference>